<evidence type="ECO:0000313" key="3">
    <source>
        <dbReference type="EMBL" id="SCF19283.1"/>
    </source>
</evidence>
<reference evidence="3 4" key="1">
    <citation type="submission" date="2016-06" db="EMBL/GenBank/DDBJ databases">
        <authorList>
            <person name="Kjaerup R.B."/>
            <person name="Dalgaard T.S."/>
            <person name="Juul-Madsen H.R."/>
        </authorList>
    </citation>
    <scope>NUCLEOTIDE SEQUENCE [LARGE SCALE GENOMIC DNA]</scope>
    <source>
        <strain evidence="3 4">DSM 45626</strain>
    </source>
</reference>
<gene>
    <name evidence="3" type="ORF">GA0070558_14323</name>
</gene>
<feature type="domain" description="DUF218" evidence="2">
    <location>
        <begin position="2"/>
        <end position="167"/>
    </location>
</feature>
<accession>A0A1C4YEY3</accession>
<feature type="region of interest" description="Disordered" evidence="1">
    <location>
        <begin position="207"/>
        <end position="251"/>
    </location>
</feature>
<feature type="compositionally biased region" description="Low complexity" evidence="1">
    <location>
        <begin position="211"/>
        <end position="226"/>
    </location>
</feature>
<dbReference type="Pfam" id="PF02698">
    <property type="entry name" value="DUF218"/>
    <property type="match status" value="1"/>
</dbReference>
<dbReference type="EMBL" id="FMCW01000043">
    <property type="protein sequence ID" value="SCF19283.1"/>
    <property type="molecule type" value="Genomic_DNA"/>
</dbReference>
<evidence type="ECO:0000256" key="1">
    <source>
        <dbReference type="SAM" id="MobiDB-lite"/>
    </source>
</evidence>
<dbReference type="InterPro" id="IPR003848">
    <property type="entry name" value="DUF218"/>
</dbReference>
<dbReference type="PANTHER" id="PTHR30336:SF20">
    <property type="entry name" value="DUF218 DOMAIN-CONTAINING PROTEIN"/>
    <property type="match status" value="1"/>
</dbReference>
<organism evidence="3 4">
    <name type="scientific">Micromonospora haikouensis</name>
    <dbReference type="NCBI Taxonomy" id="686309"/>
    <lineage>
        <taxon>Bacteria</taxon>
        <taxon>Bacillati</taxon>
        <taxon>Actinomycetota</taxon>
        <taxon>Actinomycetes</taxon>
        <taxon>Micromonosporales</taxon>
        <taxon>Micromonosporaceae</taxon>
        <taxon>Micromonospora</taxon>
    </lineage>
</organism>
<dbReference type="InterPro" id="IPR051599">
    <property type="entry name" value="Cell_Envelope_Assoc"/>
</dbReference>
<dbReference type="GO" id="GO:0005886">
    <property type="term" value="C:plasma membrane"/>
    <property type="evidence" value="ECO:0007669"/>
    <property type="project" value="TreeGrafter"/>
</dbReference>
<dbReference type="CDD" id="cd06259">
    <property type="entry name" value="YdcF-like"/>
    <property type="match status" value="1"/>
</dbReference>
<protein>
    <submittedName>
        <fullName evidence="3">DUF218 domain-containing protein</fullName>
    </submittedName>
</protein>
<dbReference type="PANTHER" id="PTHR30336">
    <property type="entry name" value="INNER MEMBRANE PROTEIN, PROBABLE PERMEASE"/>
    <property type="match status" value="1"/>
</dbReference>
<proteinExistence type="predicted"/>
<sequence>MLVVLGRGVLPAAGGTWALTPASLARVRAARDYVAANEAAFAAAAQRGRRPRIVFTGGWAEAAEGAAPPPAGWREADLMLREALAAGLDRHADLRAEARSRSTLENLLRTAADGLLAGHAFDRHHPLGIVSHTWHLPRVRYLARRALGLRGGALLDVPATGGEPAPGWWPEGAVRMACRLWFLGVREPAGLLRRERAMVALLHRARRGTRRAPAGGRPSARRPTGGDADAPTGYRTVAGGSTAVTKNRRTP</sequence>
<dbReference type="Proteomes" id="UP000199375">
    <property type="component" value="Unassembled WGS sequence"/>
</dbReference>
<evidence type="ECO:0000313" key="4">
    <source>
        <dbReference type="Proteomes" id="UP000199375"/>
    </source>
</evidence>
<evidence type="ECO:0000259" key="2">
    <source>
        <dbReference type="Pfam" id="PF02698"/>
    </source>
</evidence>
<dbReference type="AlphaFoldDB" id="A0A1C4YEY3"/>
<name>A0A1C4YEY3_9ACTN</name>